<keyword evidence="3" id="KW-1185">Reference proteome</keyword>
<accession>A0A8C0KF35</accession>
<dbReference type="GeneTree" id="ENSGT00940000157635"/>
<name>A0A8C0KF35_CANLU</name>
<dbReference type="InterPro" id="IPR015915">
    <property type="entry name" value="Kelch-typ_b-propeller"/>
</dbReference>
<organism evidence="2 3">
    <name type="scientific">Canis lupus dingo</name>
    <name type="common">dingo</name>
    <dbReference type="NCBI Taxonomy" id="286419"/>
    <lineage>
        <taxon>Eukaryota</taxon>
        <taxon>Metazoa</taxon>
        <taxon>Chordata</taxon>
        <taxon>Craniata</taxon>
        <taxon>Vertebrata</taxon>
        <taxon>Euteleostomi</taxon>
        <taxon>Mammalia</taxon>
        <taxon>Eutheria</taxon>
        <taxon>Laurasiatheria</taxon>
        <taxon>Carnivora</taxon>
        <taxon>Caniformia</taxon>
        <taxon>Canidae</taxon>
        <taxon>Canis</taxon>
    </lineage>
</organism>
<dbReference type="SMART" id="SM00612">
    <property type="entry name" value="Kelch"/>
    <property type="match status" value="1"/>
</dbReference>
<dbReference type="Gene3D" id="2.120.10.80">
    <property type="entry name" value="Kelch-type beta propeller"/>
    <property type="match status" value="1"/>
</dbReference>
<evidence type="ECO:0000313" key="2">
    <source>
        <dbReference type="Ensembl" id="ENSCAFP00020014493.1"/>
    </source>
</evidence>
<dbReference type="GO" id="GO:0016567">
    <property type="term" value="P:protein ubiquitination"/>
    <property type="evidence" value="ECO:0007669"/>
    <property type="project" value="UniProtKB-UniPathway"/>
</dbReference>
<sequence>MYVWPCLMGTYMLWVVMTAHHTWQLWRSMSPRSTHDLVAMDGWLYAVGGNDGSSSLNSIEKYNPRTNKWVAASCMFTRRSSVGVAVLELLNFPPPSSPTLSVSSTSL</sequence>
<dbReference type="Ensembl" id="ENSCAFT00020016855.1">
    <property type="protein sequence ID" value="ENSCAFP00020014493.1"/>
    <property type="gene ID" value="ENSCAFG00020011705.1"/>
</dbReference>
<dbReference type="PANTHER" id="PTHR46375:SF3">
    <property type="entry name" value="KELCH REPEAT AND BTB DOMAIN-CONTAINING PROTEIN 13"/>
    <property type="match status" value="1"/>
</dbReference>
<dbReference type="AlphaFoldDB" id="A0A8C0KF35"/>
<gene>
    <name evidence="2" type="primary">KLHL17</name>
</gene>
<reference evidence="2" key="1">
    <citation type="submission" date="2025-08" db="UniProtKB">
        <authorList>
            <consortium name="Ensembl"/>
        </authorList>
    </citation>
    <scope>IDENTIFICATION</scope>
</reference>
<keyword evidence="1" id="KW-0880">Kelch repeat</keyword>
<dbReference type="InterPro" id="IPR052392">
    <property type="entry name" value="Kelch-BTB_domain-containing"/>
</dbReference>
<proteinExistence type="predicted"/>
<dbReference type="SUPFAM" id="SSF117281">
    <property type="entry name" value="Kelch motif"/>
    <property type="match status" value="1"/>
</dbReference>
<dbReference type="Proteomes" id="UP000694391">
    <property type="component" value="Unplaced"/>
</dbReference>
<dbReference type="UniPathway" id="UPA00143"/>
<reference evidence="2" key="2">
    <citation type="submission" date="2025-09" db="UniProtKB">
        <authorList>
            <consortium name="Ensembl"/>
        </authorList>
    </citation>
    <scope>IDENTIFICATION</scope>
</reference>
<dbReference type="PANTHER" id="PTHR46375">
    <property type="entry name" value="KELCH REPEAT AND BTB DOMAIN-CONTAINING PROTEIN 13-RELATED"/>
    <property type="match status" value="1"/>
</dbReference>
<evidence type="ECO:0000256" key="1">
    <source>
        <dbReference type="ARBA" id="ARBA00022441"/>
    </source>
</evidence>
<dbReference type="InterPro" id="IPR006652">
    <property type="entry name" value="Kelch_1"/>
</dbReference>
<protein>
    <submittedName>
        <fullName evidence="2">Kelch like family member 17</fullName>
    </submittedName>
</protein>
<evidence type="ECO:0000313" key="3">
    <source>
        <dbReference type="Proteomes" id="UP000694391"/>
    </source>
</evidence>
<dbReference type="Pfam" id="PF01344">
    <property type="entry name" value="Kelch_1"/>
    <property type="match status" value="1"/>
</dbReference>